<dbReference type="AlphaFoldDB" id="A0A088RSQ6"/>
<keyword evidence="3" id="KW-1185">Reference proteome</keyword>
<keyword evidence="1" id="KW-1133">Transmembrane helix</keyword>
<dbReference type="EMBL" id="CP009395">
    <property type="protein sequence ID" value="AIN99132.1"/>
    <property type="molecule type" value="Genomic_DNA"/>
</dbReference>
<dbReference type="RefSeq" id="XP_010699839.1">
    <property type="nucleotide sequence ID" value="XM_010701537.1"/>
</dbReference>
<sequence length="161" mass="17909">MRRFFQCTTQALRERLLMPLRQLTWAEVLVAVSVGVLGGTFPVPLVTSLVTLMIGYYVRCTTAELVLGSTANLFCTPLQFALLPSFARFVGSLTEEDVTAFTAHALQESLQVGYATFLSSCGRMIFYATIGWFLVSTPIVLVLRFAQQCIGHRQSQKEMTK</sequence>
<keyword evidence="1" id="KW-0812">Transmembrane</keyword>
<feature type="transmembrane region" description="Helical" evidence="1">
    <location>
        <begin position="28"/>
        <end position="58"/>
    </location>
</feature>
<evidence type="ECO:0000313" key="3">
    <source>
        <dbReference type="Proteomes" id="UP000063063"/>
    </source>
</evidence>
<keyword evidence="1" id="KW-0472">Membrane</keyword>
<reference evidence="2 3" key="1">
    <citation type="journal article" date="2015" name="Sci. Rep.">
        <title>The genome of Leishmania panamensis: insights into genomics of the L. (Viannia) subgenus.</title>
        <authorList>
            <person name="Llanes A."/>
            <person name="Restrepo C.M."/>
            <person name="Vecchio G.D."/>
            <person name="Anguizola F.J."/>
            <person name="Lleonart R."/>
        </authorList>
    </citation>
    <scope>NUCLEOTIDE SEQUENCE [LARGE SCALE GENOMIC DNA]</scope>
    <source>
        <strain evidence="2 3">MHOM/PA/94/PSC-1</strain>
    </source>
</reference>
<evidence type="ECO:0008006" key="4">
    <source>
        <dbReference type="Google" id="ProtNLM"/>
    </source>
</evidence>
<feature type="transmembrane region" description="Helical" evidence="1">
    <location>
        <begin position="124"/>
        <end position="146"/>
    </location>
</feature>
<dbReference type="eggNOG" id="ENOG502S8JW">
    <property type="taxonomic scope" value="Eukaryota"/>
</dbReference>
<dbReference type="VEuPathDB" id="TriTrypDB:LPAL13_260006600"/>
<protein>
    <recommendedName>
        <fullName evidence="4">DUF2062 domain-containing protein</fullName>
    </recommendedName>
</protein>
<accession>A0A088RSQ6</accession>
<gene>
    <name evidence="2" type="ORF">LPMP_260180</name>
</gene>
<dbReference type="GeneID" id="22575921"/>
<organism evidence="2 3">
    <name type="scientific">Leishmania panamensis</name>
    <dbReference type="NCBI Taxonomy" id="5679"/>
    <lineage>
        <taxon>Eukaryota</taxon>
        <taxon>Discoba</taxon>
        <taxon>Euglenozoa</taxon>
        <taxon>Kinetoplastea</taxon>
        <taxon>Metakinetoplastina</taxon>
        <taxon>Trypanosomatida</taxon>
        <taxon>Trypanosomatidae</taxon>
        <taxon>Leishmaniinae</taxon>
        <taxon>Leishmania</taxon>
        <taxon>Leishmania guyanensis species complex</taxon>
    </lineage>
</organism>
<name>A0A088RSQ6_LEIPA</name>
<dbReference type="VEuPathDB" id="TriTrypDB:LPMP_260180"/>
<dbReference type="KEGG" id="lpan:LPMP_260180"/>
<evidence type="ECO:0000256" key="1">
    <source>
        <dbReference type="SAM" id="Phobius"/>
    </source>
</evidence>
<dbReference type="Proteomes" id="UP000063063">
    <property type="component" value="Chromosome 26"/>
</dbReference>
<dbReference type="OrthoDB" id="1914153at2759"/>
<evidence type="ECO:0000313" key="2">
    <source>
        <dbReference type="EMBL" id="AIN99132.1"/>
    </source>
</evidence>
<proteinExistence type="predicted"/>